<dbReference type="InterPro" id="IPR036388">
    <property type="entry name" value="WH-like_DNA-bd_sf"/>
</dbReference>
<dbReference type="Pfam" id="PF00072">
    <property type="entry name" value="Response_reg"/>
    <property type="match status" value="1"/>
</dbReference>
<keyword evidence="1 6" id="KW-0597">Phosphoprotein</keyword>
<feature type="domain" description="Response regulatory" evidence="8">
    <location>
        <begin position="9"/>
        <end position="122"/>
    </location>
</feature>
<dbReference type="RefSeq" id="WP_015938084.1">
    <property type="nucleotide sequence ID" value="NC_011886.1"/>
</dbReference>
<sequence>MGHESANRRAVVVEDDKDIQMLLNRTLSMQGFDVVVAGNGMDGLARIREHQPELITLDLNLPDLDGTEVCRRLREFSDAYVVMITARVEEIDELLGLQIGADDFVTKPFSPRSLGARITAMFRRPRNGAPDGGTAAVAGPAALEPDQSAVPAQAAAVPADAEASVHGSVSVDTESRTVHVAGNEVVLTRTEFDLLAAFMGAPRRVWTKESLLRRVWGDEWATDEHLVEVHIGNLRRKIRAGGSEAQIIRTVRGVGYGLVPPSSLS</sequence>
<dbReference type="GO" id="GO:0000976">
    <property type="term" value="F:transcription cis-regulatory region binding"/>
    <property type="evidence" value="ECO:0007669"/>
    <property type="project" value="TreeGrafter"/>
</dbReference>
<evidence type="ECO:0000259" key="8">
    <source>
        <dbReference type="PROSITE" id="PS50110"/>
    </source>
</evidence>
<dbReference type="PANTHER" id="PTHR48111:SF4">
    <property type="entry name" value="DNA-BINDING DUAL TRANSCRIPTIONAL REGULATOR OMPR"/>
    <property type="match status" value="1"/>
</dbReference>
<evidence type="ECO:0000256" key="1">
    <source>
        <dbReference type="ARBA" id="ARBA00022553"/>
    </source>
</evidence>
<dbReference type="STRING" id="452863.Achl_2924"/>
<dbReference type="SMART" id="SM00448">
    <property type="entry name" value="REC"/>
    <property type="match status" value="1"/>
</dbReference>
<feature type="DNA-binding region" description="OmpR/PhoB-type" evidence="7">
    <location>
        <begin position="160"/>
        <end position="260"/>
    </location>
</feature>
<dbReference type="InterPro" id="IPR016032">
    <property type="entry name" value="Sig_transdc_resp-reg_C-effctor"/>
</dbReference>
<organism evidence="10 11">
    <name type="scientific">Pseudarthrobacter chlorophenolicus (strain ATCC 700700 / DSM 12829 / CIP 107037 / JCM 12360 / KCTC 9906 / NCIMB 13794 / A6)</name>
    <name type="common">Arthrobacter chlorophenolicus</name>
    <dbReference type="NCBI Taxonomy" id="452863"/>
    <lineage>
        <taxon>Bacteria</taxon>
        <taxon>Bacillati</taxon>
        <taxon>Actinomycetota</taxon>
        <taxon>Actinomycetes</taxon>
        <taxon>Micrococcales</taxon>
        <taxon>Micrococcaceae</taxon>
        <taxon>Pseudarthrobacter</taxon>
    </lineage>
</organism>
<dbReference type="Pfam" id="PF00486">
    <property type="entry name" value="Trans_reg_C"/>
    <property type="match status" value="1"/>
</dbReference>
<keyword evidence="2" id="KW-0902">Two-component regulatory system</keyword>
<dbReference type="GO" id="GO:0005829">
    <property type="term" value="C:cytosol"/>
    <property type="evidence" value="ECO:0007669"/>
    <property type="project" value="TreeGrafter"/>
</dbReference>
<dbReference type="GO" id="GO:0032993">
    <property type="term" value="C:protein-DNA complex"/>
    <property type="evidence" value="ECO:0007669"/>
    <property type="project" value="TreeGrafter"/>
</dbReference>
<dbReference type="HOGENOM" id="CLU_000445_30_4_11"/>
<dbReference type="Gene3D" id="1.10.10.10">
    <property type="entry name" value="Winged helix-like DNA-binding domain superfamily/Winged helix DNA-binding domain"/>
    <property type="match status" value="1"/>
</dbReference>
<accession>B8HEE3</accession>
<dbReference type="GO" id="GO:0000156">
    <property type="term" value="F:phosphorelay response regulator activity"/>
    <property type="evidence" value="ECO:0007669"/>
    <property type="project" value="TreeGrafter"/>
</dbReference>
<dbReference type="FunFam" id="1.10.10.10:FF:000018">
    <property type="entry name" value="DNA-binding response regulator ResD"/>
    <property type="match status" value="1"/>
</dbReference>
<dbReference type="Proteomes" id="UP000002505">
    <property type="component" value="Chromosome"/>
</dbReference>
<gene>
    <name evidence="10" type="ordered locus">Achl_2924</name>
</gene>
<feature type="domain" description="OmpR/PhoB-type" evidence="9">
    <location>
        <begin position="160"/>
        <end position="260"/>
    </location>
</feature>
<keyword evidence="5" id="KW-0804">Transcription</keyword>
<evidence type="ECO:0000256" key="6">
    <source>
        <dbReference type="PROSITE-ProRule" id="PRU00169"/>
    </source>
</evidence>
<dbReference type="eggNOG" id="COG0745">
    <property type="taxonomic scope" value="Bacteria"/>
</dbReference>
<evidence type="ECO:0000259" key="9">
    <source>
        <dbReference type="PROSITE" id="PS51755"/>
    </source>
</evidence>
<protein>
    <submittedName>
        <fullName evidence="10">Two component transcriptional regulator, winged helix family</fullName>
    </submittedName>
</protein>
<dbReference type="KEGG" id="ach:Achl_2924"/>
<dbReference type="CDD" id="cd00383">
    <property type="entry name" value="trans_reg_C"/>
    <property type="match status" value="1"/>
</dbReference>
<evidence type="ECO:0000256" key="4">
    <source>
        <dbReference type="ARBA" id="ARBA00023125"/>
    </source>
</evidence>
<dbReference type="InterPro" id="IPR001789">
    <property type="entry name" value="Sig_transdc_resp-reg_receiver"/>
</dbReference>
<feature type="modified residue" description="4-aspartylphosphate" evidence="6">
    <location>
        <position position="58"/>
    </location>
</feature>
<dbReference type="SUPFAM" id="SSF52172">
    <property type="entry name" value="CheY-like"/>
    <property type="match status" value="1"/>
</dbReference>
<evidence type="ECO:0000256" key="5">
    <source>
        <dbReference type="ARBA" id="ARBA00023163"/>
    </source>
</evidence>
<proteinExistence type="predicted"/>
<dbReference type="Gene3D" id="3.40.50.2300">
    <property type="match status" value="1"/>
</dbReference>
<dbReference type="PROSITE" id="PS51755">
    <property type="entry name" value="OMPR_PHOB"/>
    <property type="match status" value="1"/>
</dbReference>
<name>B8HEE3_PSECP</name>
<evidence type="ECO:0000313" key="10">
    <source>
        <dbReference type="EMBL" id="ACL40888.1"/>
    </source>
</evidence>
<dbReference type="EMBL" id="CP001341">
    <property type="protein sequence ID" value="ACL40888.1"/>
    <property type="molecule type" value="Genomic_DNA"/>
</dbReference>
<dbReference type="InterPro" id="IPR001867">
    <property type="entry name" value="OmpR/PhoB-type_DNA-bd"/>
</dbReference>
<dbReference type="InterPro" id="IPR011006">
    <property type="entry name" value="CheY-like_superfamily"/>
</dbReference>
<dbReference type="PANTHER" id="PTHR48111">
    <property type="entry name" value="REGULATOR OF RPOS"/>
    <property type="match status" value="1"/>
</dbReference>
<keyword evidence="3" id="KW-0805">Transcription regulation</keyword>
<keyword evidence="4 7" id="KW-0238">DNA-binding</keyword>
<dbReference type="GO" id="GO:0006355">
    <property type="term" value="P:regulation of DNA-templated transcription"/>
    <property type="evidence" value="ECO:0007669"/>
    <property type="project" value="InterPro"/>
</dbReference>
<evidence type="ECO:0000313" key="11">
    <source>
        <dbReference type="Proteomes" id="UP000002505"/>
    </source>
</evidence>
<dbReference type="OrthoDB" id="3197131at2"/>
<evidence type="ECO:0000256" key="2">
    <source>
        <dbReference type="ARBA" id="ARBA00023012"/>
    </source>
</evidence>
<dbReference type="SMART" id="SM00862">
    <property type="entry name" value="Trans_reg_C"/>
    <property type="match status" value="1"/>
</dbReference>
<reference evidence="10" key="1">
    <citation type="submission" date="2009-01" db="EMBL/GenBank/DDBJ databases">
        <title>Complete sequence of chromosome of Arthrobacter chlorophenolicus A6.</title>
        <authorList>
            <consortium name="US DOE Joint Genome Institute"/>
            <person name="Lucas S."/>
            <person name="Copeland A."/>
            <person name="Lapidus A."/>
            <person name="Glavina del Rio T."/>
            <person name="Tice H."/>
            <person name="Bruce D."/>
            <person name="Goodwin L."/>
            <person name="Pitluck S."/>
            <person name="Goltsman E."/>
            <person name="Clum A."/>
            <person name="Larimer F."/>
            <person name="Land M."/>
            <person name="Hauser L."/>
            <person name="Kyrpides N."/>
            <person name="Mikhailova N."/>
            <person name="Jansson J."/>
            <person name="Richardson P."/>
        </authorList>
    </citation>
    <scope>NUCLEOTIDE SEQUENCE [LARGE SCALE GENOMIC DNA]</scope>
    <source>
        <strain evidence="10">A6</strain>
    </source>
</reference>
<dbReference type="Gene3D" id="6.10.250.690">
    <property type="match status" value="1"/>
</dbReference>
<dbReference type="InterPro" id="IPR039420">
    <property type="entry name" value="WalR-like"/>
</dbReference>
<evidence type="ECO:0000256" key="3">
    <source>
        <dbReference type="ARBA" id="ARBA00023015"/>
    </source>
</evidence>
<evidence type="ECO:0000256" key="7">
    <source>
        <dbReference type="PROSITE-ProRule" id="PRU01091"/>
    </source>
</evidence>
<dbReference type="SUPFAM" id="SSF46894">
    <property type="entry name" value="C-terminal effector domain of the bipartite response regulators"/>
    <property type="match status" value="1"/>
</dbReference>
<dbReference type="AlphaFoldDB" id="B8HEE3"/>
<dbReference type="PROSITE" id="PS50110">
    <property type="entry name" value="RESPONSE_REGULATORY"/>
    <property type="match status" value="1"/>
</dbReference>
<keyword evidence="11" id="KW-1185">Reference proteome</keyword>